<reference evidence="1 2" key="1">
    <citation type="journal article" date="2011" name="Stand. Genomic Sci.">
        <title>Complete genome sequence of Haliscomenobacter hydrossis type strain (O).</title>
        <authorList>
            <consortium name="US DOE Joint Genome Institute (JGI-PGF)"/>
            <person name="Daligault H."/>
            <person name="Lapidus A."/>
            <person name="Zeytun A."/>
            <person name="Nolan M."/>
            <person name="Lucas S."/>
            <person name="Del Rio T.G."/>
            <person name="Tice H."/>
            <person name="Cheng J.F."/>
            <person name="Tapia R."/>
            <person name="Han C."/>
            <person name="Goodwin L."/>
            <person name="Pitluck S."/>
            <person name="Liolios K."/>
            <person name="Pagani I."/>
            <person name="Ivanova N."/>
            <person name="Huntemann M."/>
            <person name="Mavromatis K."/>
            <person name="Mikhailova N."/>
            <person name="Pati A."/>
            <person name="Chen A."/>
            <person name="Palaniappan K."/>
            <person name="Land M."/>
            <person name="Hauser L."/>
            <person name="Brambilla E.M."/>
            <person name="Rohde M."/>
            <person name="Verbarg S."/>
            <person name="Goker M."/>
            <person name="Bristow J."/>
            <person name="Eisen J.A."/>
            <person name="Markowitz V."/>
            <person name="Hugenholtz P."/>
            <person name="Kyrpides N.C."/>
            <person name="Klenk H.P."/>
            <person name="Woyke T."/>
        </authorList>
    </citation>
    <scope>NUCLEOTIDE SEQUENCE [LARGE SCALE GENOMIC DNA]</scope>
    <source>
        <strain evidence="2">ATCC 27775 / DSM 1100 / LMG 10767 / O</strain>
    </source>
</reference>
<dbReference type="EMBL" id="CP002691">
    <property type="protein sequence ID" value="AEE53753.1"/>
    <property type="molecule type" value="Genomic_DNA"/>
</dbReference>
<accession>F4L080</accession>
<proteinExistence type="predicted"/>
<evidence type="ECO:0000313" key="1">
    <source>
        <dbReference type="EMBL" id="AEE53753.1"/>
    </source>
</evidence>
<organism evidence="1 2">
    <name type="scientific">Haliscomenobacter hydrossis (strain ATCC 27775 / DSM 1100 / LMG 10767 / O)</name>
    <dbReference type="NCBI Taxonomy" id="760192"/>
    <lineage>
        <taxon>Bacteria</taxon>
        <taxon>Pseudomonadati</taxon>
        <taxon>Bacteroidota</taxon>
        <taxon>Saprospiria</taxon>
        <taxon>Saprospirales</taxon>
        <taxon>Haliscomenobacteraceae</taxon>
        <taxon>Haliscomenobacter</taxon>
    </lineage>
</organism>
<sequence length="187" mass="21477">MAYDKRYSENQILRIKKTGPPPRLVAFHPAVHHHPVFTGFTHLTMITIAKIDNDIARIEALMMLGSDSEKKKLAKVRDQCKMAKDLFSKDWVKEHLVKSNLSLAQNKMSAYLKHRIEINKICYANEKDRTAALKMIEKDFNPVKLSIQIRFALYLLGEVEIIDDDLLTSLSSVSETQKHANQKRSSQ</sequence>
<keyword evidence="2" id="KW-1185">Reference proteome</keyword>
<name>F4L080_HALH1</name>
<dbReference type="Proteomes" id="UP000008461">
    <property type="component" value="Chromosome"/>
</dbReference>
<dbReference type="HOGENOM" id="CLU_1445795_0_0_10"/>
<evidence type="ECO:0000313" key="2">
    <source>
        <dbReference type="Proteomes" id="UP000008461"/>
    </source>
</evidence>
<reference key="2">
    <citation type="submission" date="2011-04" db="EMBL/GenBank/DDBJ databases">
        <title>Complete sequence of chromosome of Haliscomenobacter hydrossis DSM 1100.</title>
        <authorList>
            <consortium name="US DOE Joint Genome Institute (JGI-PGF)"/>
            <person name="Lucas S."/>
            <person name="Han J."/>
            <person name="Lapidus A."/>
            <person name="Bruce D."/>
            <person name="Goodwin L."/>
            <person name="Pitluck S."/>
            <person name="Peters L."/>
            <person name="Kyrpides N."/>
            <person name="Mavromatis K."/>
            <person name="Ivanova N."/>
            <person name="Ovchinnikova G."/>
            <person name="Pagani I."/>
            <person name="Daligault H."/>
            <person name="Detter J.C."/>
            <person name="Han C."/>
            <person name="Land M."/>
            <person name="Hauser L."/>
            <person name="Markowitz V."/>
            <person name="Cheng J.-F."/>
            <person name="Hugenholtz P."/>
            <person name="Woyke T."/>
            <person name="Wu D."/>
            <person name="Verbarg S."/>
            <person name="Frueling A."/>
            <person name="Brambilla E."/>
            <person name="Klenk H.-P."/>
            <person name="Eisen J.A."/>
        </authorList>
    </citation>
    <scope>NUCLEOTIDE SEQUENCE</scope>
    <source>
        <strain>DSM 1100</strain>
    </source>
</reference>
<protein>
    <submittedName>
        <fullName evidence="1">Uncharacterized protein</fullName>
    </submittedName>
</protein>
<dbReference type="AlphaFoldDB" id="F4L080"/>
<gene>
    <name evidence="1" type="ordered locus">Halhy_5930</name>
</gene>
<dbReference type="KEGG" id="hhy:Halhy_5930"/>
<dbReference type="RefSeq" id="WP_013768281.1">
    <property type="nucleotide sequence ID" value="NC_015510.1"/>
</dbReference>
<dbReference type="STRING" id="760192.Halhy_5930"/>